<dbReference type="AlphaFoldDB" id="A0A7C2P5F0"/>
<accession>A0A7C2P5F0</accession>
<comment type="caution">
    <text evidence="1">The sequence shown here is derived from an EMBL/GenBank/DDBJ whole genome shotgun (WGS) entry which is preliminary data.</text>
</comment>
<gene>
    <name evidence="1" type="ORF">ENQ76_15640</name>
</gene>
<proteinExistence type="predicted"/>
<evidence type="ECO:0000313" key="1">
    <source>
        <dbReference type="EMBL" id="HEN16893.1"/>
    </source>
</evidence>
<organism evidence="1">
    <name type="scientific">Schlesneria paludicola</name>
    <dbReference type="NCBI Taxonomy" id="360056"/>
    <lineage>
        <taxon>Bacteria</taxon>
        <taxon>Pseudomonadati</taxon>
        <taxon>Planctomycetota</taxon>
        <taxon>Planctomycetia</taxon>
        <taxon>Planctomycetales</taxon>
        <taxon>Planctomycetaceae</taxon>
        <taxon>Schlesneria</taxon>
    </lineage>
</organism>
<name>A0A7C2P5F0_9PLAN</name>
<dbReference type="EMBL" id="DSOK01000428">
    <property type="protein sequence ID" value="HEN16893.1"/>
    <property type="molecule type" value="Genomic_DNA"/>
</dbReference>
<reference evidence="1" key="1">
    <citation type="journal article" date="2020" name="mSystems">
        <title>Genome- and Community-Level Interaction Insights into Carbon Utilization and Element Cycling Functions of Hydrothermarchaeota in Hydrothermal Sediment.</title>
        <authorList>
            <person name="Zhou Z."/>
            <person name="Liu Y."/>
            <person name="Xu W."/>
            <person name="Pan J."/>
            <person name="Luo Z.H."/>
            <person name="Li M."/>
        </authorList>
    </citation>
    <scope>NUCLEOTIDE SEQUENCE [LARGE SCALE GENOMIC DNA]</scope>
    <source>
        <strain evidence="1">SpSt-339</strain>
    </source>
</reference>
<protein>
    <submittedName>
        <fullName evidence="1">Uncharacterized protein</fullName>
    </submittedName>
</protein>
<sequence length="124" mass="13582">MLLRQMNRRIMGTRQIDQHGLAGIAGEGMPEQDGSGNVVCGTWADLNGAAARAGGHESPETRFAQHTPERLLRTKQFEQTTSIRPADLPIQFNELVEARPTHGSGQRRLGRPGVADQLKVCREA</sequence>